<accession>A0ABS0T5L5</accession>
<protein>
    <submittedName>
        <fullName evidence="2">Uncharacterized protein</fullName>
    </submittedName>
</protein>
<keyword evidence="3" id="KW-1185">Reference proteome</keyword>
<evidence type="ECO:0000313" key="3">
    <source>
        <dbReference type="Proteomes" id="UP000639859"/>
    </source>
</evidence>
<evidence type="ECO:0000256" key="1">
    <source>
        <dbReference type="SAM" id="Phobius"/>
    </source>
</evidence>
<comment type="caution">
    <text evidence="2">The sequence shown here is derived from an EMBL/GenBank/DDBJ whole genome shotgun (WGS) entry which is preliminary data.</text>
</comment>
<keyword evidence="1" id="KW-0472">Membrane</keyword>
<name>A0ABS0T5L5_9CAUL</name>
<evidence type="ECO:0000313" key="2">
    <source>
        <dbReference type="EMBL" id="MBI1687066.1"/>
    </source>
</evidence>
<sequence length="151" mass="15793">MSGMSLAHRRLFAFVAGSLVIAAVGGVVGAGLVVAQRQSASLSVPVLALIVAVVMSAVMAATLWLGARWWLAADEATREAHKWSWYWGGSTGLCIGGVACILITFFPREVNASLDGALSPAHALVAGMGVLGGLLILGYGLFWAAWWLARR</sequence>
<feature type="transmembrane region" description="Helical" evidence="1">
    <location>
        <begin position="46"/>
        <end position="71"/>
    </location>
</feature>
<gene>
    <name evidence="2" type="ORF">I4Q42_25630</name>
</gene>
<reference evidence="2 3" key="1">
    <citation type="submission" date="2020-11" db="EMBL/GenBank/DDBJ databases">
        <title>genome sequence of strain KACC 18849.</title>
        <authorList>
            <person name="Gao J."/>
            <person name="Zhang X."/>
        </authorList>
    </citation>
    <scope>NUCLEOTIDE SEQUENCE [LARGE SCALE GENOMIC DNA]</scope>
    <source>
        <strain evidence="2 3">KACC 18849</strain>
    </source>
</reference>
<dbReference type="Proteomes" id="UP000639859">
    <property type="component" value="Unassembled WGS sequence"/>
</dbReference>
<proteinExistence type="predicted"/>
<keyword evidence="1" id="KW-1133">Transmembrane helix</keyword>
<dbReference type="EMBL" id="JADWOX010000037">
    <property type="protein sequence ID" value="MBI1687066.1"/>
    <property type="molecule type" value="Genomic_DNA"/>
</dbReference>
<feature type="transmembrane region" description="Helical" evidence="1">
    <location>
        <begin position="83"/>
        <end position="106"/>
    </location>
</feature>
<dbReference type="RefSeq" id="WP_198578949.1">
    <property type="nucleotide sequence ID" value="NZ_JADWOX010000037.1"/>
</dbReference>
<organism evidence="2 3">
    <name type="scientific">Caulobacter hibisci</name>
    <dbReference type="NCBI Taxonomy" id="2035993"/>
    <lineage>
        <taxon>Bacteria</taxon>
        <taxon>Pseudomonadati</taxon>
        <taxon>Pseudomonadota</taxon>
        <taxon>Alphaproteobacteria</taxon>
        <taxon>Caulobacterales</taxon>
        <taxon>Caulobacteraceae</taxon>
        <taxon>Caulobacter</taxon>
    </lineage>
</organism>
<keyword evidence="1" id="KW-0812">Transmembrane</keyword>
<feature type="transmembrane region" description="Helical" evidence="1">
    <location>
        <begin position="126"/>
        <end position="149"/>
    </location>
</feature>
<feature type="transmembrane region" description="Helical" evidence="1">
    <location>
        <begin position="12"/>
        <end position="34"/>
    </location>
</feature>